<dbReference type="EMBL" id="LFZO01000043">
    <property type="protein sequence ID" value="KXT16196.1"/>
    <property type="molecule type" value="Genomic_DNA"/>
</dbReference>
<sequence length="225" mass="25122">MLIGRAHEWIAERVNEPTPSFSPDLLQNNHSTSTRRHMRDALGAPIIYGTLEMTGEEVASLPSNKANRVSPLLSKQRDAHGRDAIHGLASNGRLSCACDARLQETLQLVNIHQALVTRIVPCLIDGLLGSKHEHKLEVRIRSAKHSEKQRDYQRGKNADKTERVGHRPYSDDLVGHKPKLAYGLVWHGGYDYLPGVNGYQAENKQCPGRSNAIPTTGRFERENVQ</sequence>
<evidence type="ECO:0000256" key="1">
    <source>
        <dbReference type="SAM" id="MobiDB-lite"/>
    </source>
</evidence>
<protein>
    <submittedName>
        <fullName evidence="2">Uncharacterized protein</fullName>
    </submittedName>
</protein>
<gene>
    <name evidence="2" type="ORF">AC579_909</name>
</gene>
<evidence type="ECO:0000313" key="3">
    <source>
        <dbReference type="Proteomes" id="UP000073492"/>
    </source>
</evidence>
<dbReference type="AlphaFoldDB" id="A0A139INT9"/>
<reference evidence="2 3" key="1">
    <citation type="submission" date="2015-07" db="EMBL/GenBank/DDBJ databases">
        <title>Comparative genomics of the Sigatoka disease complex on banana suggests a link between parallel evolutionary changes in Pseudocercospora fijiensis and Pseudocercospora eumusae and increased virulence on the banana host.</title>
        <authorList>
            <person name="Chang T.-C."/>
            <person name="Salvucci A."/>
            <person name="Crous P.W."/>
            <person name="Stergiopoulos I."/>
        </authorList>
    </citation>
    <scope>NUCLEOTIDE SEQUENCE [LARGE SCALE GENOMIC DNA]</scope>
    <source>
        <strain evidence="2 3">CBS 116634</strain>
    </source>
</reference>
<accession>A0A139INT9</accession>
<keyword evidence="3" id="KW-1185">Reference proteome</keyword>
<evidence type="ECO:0000313" key="2">
    <source>
        <dbReference type="EMBL" id="KXT16196.1"/>
    </source>
</evidence>
<name>A0A139INT9_9PEZI</name>
<dbReference type="OrthoDB" id="449382at2759"/>
<dbReference type="Proteomes" id="UP000073492">
    <property type="component" value="Unassembled WGS sequence"/>
</dbReference>
<comment type="caution">
    <text evidence="2">The sequence shown here is derived from an EMBL/GenBank/DDBJ whole genome shotgun (WGS) entry which is preliminary data.</text>
</comment>
<proteinExistence type="predicted"/>
<organism evidence="2 3">
    <name type="scientific">Pseudocercospora musae</name>
    <dbReference type="NCBI Taxonomy" id="113226"/>
    <lineage>
        <taxon>Eukaryota</taxon>
        <taxon>Fungi</taxon>
        <taxon>Dikarya</taxon>
        <taxon>Ascomycota</taxon>
        <taxon>Pezizomycotina</taxon>
        <taxon>Dothideomycetes</taxon>
        <taxon>Dothideomycetidae</taxon>
        <taxon>Mycosphaerellales</taxon>
        <taxon>Mycosphaerellaceae</taxon>
        <taxon>Pseudocercospora</taxon>
    </lineage>
</organism>
<feature type="region of interest" description="Disordered" evidence="1">
    <location>
        <begin position="143"/>
        <end position="171"/>
    </location>
</feature>